<dbReference type="GO" id="GO:0004252">
    <property type="term" value="F:serine-type endopeptidase activity"/>
    <property type="evidence" value="ECO:0007669"/>
    <property type="project" value="UniProtKB-UniRule"/>
</dbReference>
<dbReference type="InterPro" id="IPR022398">
    <property type="entry name" value="Peptidase_S8_His-AS"/>
</dbReference>
<dbReference type="InterPro" id="IPR013783">
    <property type="entry name" value="Ig-like_fold"/>
</dbReference>
<dbReference type="CDD" id="cd00063">
    <property type="entry name" value="FN3"/>
    <property type="match status" value="1"/>
</dbReference>
<dbReference type="PRINTS" id="PR00723">
    <property type="entry name" value="SUBTILISIN"/>
</dbReference>
<dbReference type="PANTHER" id="PTHR43806:SF11">
    <property type="entry name" value="CEREVISIN-RELATED"/>
    <property type="match status" value="1"/>
</dbReference>
<dbReference type="PROSITE" id="PS00137">
    <property type="entry name" value="SUBTILASE_HIS"/>
    <property type="match status" value="1"/>
</dbReference>
<feature type="domain" description="Fibronectin type-III" evidence="8">
    <location>
        <begin position="2164"/>
        <end position="2248"/>
    </location>
</feature>
<dbReference type="Proteomes" id="UP000317713">
    <property type="component" value="Chromosome"/>
</dbReference>
<reference evidence="9 10" key="1">
    <citation type="submission" date="2019-07" db="EMBL/GenBank/DDBJ databases">
        <title>Characterization of Brevibacillus brevis HK544, as a potential biocontrol agent.</title>
        <authorList>
            <person name="Kim H."/>
        </authorList>
    </citation>
    <scope>NUCLEOTIDE SEQUENCE [LARGE SCALE GENOMIC DNA]</scope>
    <source>
        <strain evidence="9 10">HK544</strain>
    </source>
</reference>
<dbReference type="SMART" id="SM00635">
    <property type="entry name" value="BID_2"/>
    <property type="match status" value="7"/>
</dbReference>
<dbReference type="InterPro" id="IPR050131">
    <property type="entry name" value="Peptidase_S8_subtilisin-like"/>
</dbReference>
<keyword evidence="2 6" id="KW-0645">Protease</keyword>
<dbReference type="Pfam" id="PF00082">
    <property type="entry name" value="Peptidase_S8"/>
    <property type="match status" value="1"/>
</dbReference>
<evidence type="ECO:0000256" key="4">
    <source>
        <dbReference type="ARBA" id="ARBA00022801"/>
    </source>
</evidence>
<evidence type="ECO:0000256" key="5">
    <source>
        <dbReference type="ARBA" id="ARBA00022825"/>
    </source>
</evidence>
<dbReference type="PROSITE" id="PS00136">
    <property type="entry name" value="SUBTILASE_ASP"/>
    <property type="match status" value="1"/>
</dbReference>
<dbReference type="InterPro" id="IPR034202">
    <property type="entry name" value="Subtilisin_Carlsberg-like"/>
</dbReference>
<keyword evidence="5 6" id="KW-0720">Serine protease</keyword>
<dbReference type="InterPro" id="IPR003961">
    <property type="entry name" value="FN3_dom"/>
</dbReference>
<evidence type="ECO:0000256" key="2">
    <source>
        <dbReference type="ARBA" id="ARBA00022670"/>
    </source>
</evidence>
<protein>
    <submittedName>
        <fullName evidence="9">S8 family serine peptidase</fullName>
    </submittedName>
</protein>
<feature type="active site" description="Charge relay system" evidence="6">
    <location>
        <position position="165"/>
    </location>
</feature>
<dbReference type="InterPro" id="IPR008964">
    <property type="entry name" value="Invasin/intimin_cell_adhesion"/>
</dbReference>
<dbReference type="SMART" id="SM00060">
    <property type="entry name" value="FN3"/>
    <property type="match status" value="2"/>
</dbReference>
<dbReference type="InterPro" id="IPR036116">
    <property type="entry name" value="FN3_sf"/>
</dbReference>
<dbReference type="Pfam" id="PF00041">
    <property type="entry name" value="fn3"/>
    <property type="match status" value="1"/>
</dbReference>
<dbReference type="EMBL" id="CP042161">
    <property type="protein sequence ID" value="QDS35167.1"/>
    <property type="molecule type" value="Genomic_DNA"/>
</dbReference>
<dbReference type="InterPro" id="IPR000209">
    <property type="entry name" value="Peptidase_S8/S53_dom"/>
</dbReference>
<dbReference type="Gene3D" id="2.60.40.1080">
    <property type="match status" value="7"/>
</dbReference>
<dbReference type="InterPro" id="IPR037045">
    <property type="entry name" value="S8pro/Inhibitor_I9_sf"/>
</dbReference>
<dbReference type="PROSITE" id="PS51892">
    <property type="entry name" value="SUBTILASE"/>
    <property type="match status" value="1"/>
</dbReference>
<dbReference type="Gene3D" id="2.60.40.10">
    <property type="entry name" value="Immunoglobulins"/>
    <property type="match status" value="2"/>
</dbReference>
<evidence type="ECO:0000313" key="9">
    <source>
        <dbReference type="EMBL" id="QDS35167.1"/>
    </source>
</evidence>
<feature type="active site" description="Charge relay system" evidence="6">
    <location>
        <position position="320"/>
    </location>
</feature>
<keyword evidence="4 6" id="KW-0378">Hydrolase</keyword>
<evidence type="ECO:0000313" key="10">
    <source>
        <dbReference type="Proteomes" id="UP000317713"/>
    </source>
</evidence>
<evidence type="ECO:0000256" key="1">
    <source>
        <dbReference type="ARBA" id="ARBA00011073"/>
    </source>
</evidence>
<evidence type="ECO:0000259" key="8">
    <source>
        <dbReference type="PROSITE" id="PS50853"/>
    </source>
</evidence>
<dbReference type="RefSeq" id="WP_144616820.1">
    <property type="nucleotide sequence ID" value="NZ_CP042161.1"/>
</dbReference>
<dbReference type="PANTHER" id="PTHR43806">
    <property type="entry name" value="PEPTIDASE S8"/>
    <property type="match status" value="1"/>
</dbReference>
<dbReference type="InterPro" id="IPR015500">
    <property type="entry name" value="Peptidase_S8_subtilisin-rel"/>
</dbReference>
<dbReference type="InterPro" id="IPR023828">
    <property type="entry name" value="Peptidase_S8_Ser-AS"/>
</dbReference>
<keyword evidence="3" id="KW-0479">Metal-binding</keyword>
<proteinExistence type="inferred from homology"/>
<dbReference type="GO" id="GO:0006508">
    <property type="term" value="P:proteolysis"/>
    <property type="evidence" value="ECO:0007669"/>
    <property type="project" value="UniProtKB-KW"/>
</dbReference>
<dbReference type="SUPFAM" id="SSF49373">
    <property type="entry name" value="Invasin/intimin cell-adhesion fragments"/>
    <property type="match status" value="3"/>
</dbReference>
<gene>
    <name evidence="9" type="ORF">FPS98_14805</name>
</gene>
<evidence type="ECO:0000256" key="3">
    <source>
        <dbReference type="ARBA" id="ARBA00022723"/>
    </source>
</evidence>
<dbReference type="SUPFAM" id="SSF49265">
    <property type="entry name" value="Fibronectin type III"/>
    <property type="match status" value="1"/>
</dbReference>
<dbReference type="Gene3D" id="3.40.50.200">
    <property type="entry name" value="Peptidase S8/S53 domain"/>
    <property type="match status" value="1"/>
</dbReference>
<comment type="similarity">
    <text evidence="1 6 7">Belongs to the peptidase S8 family.</text>
</comment>
<dbReference type="PROSITE" id="PS50853">
    <property type="entry name" value="FN3"/>
    <property type="match status" value="1"/>
</dbReference>
<dbReference type="Pfam" id="PF17957">
    <property type="entry name" value="Big_7"/>
    <property type="match status" value="1"/>
</dbReference>
<evidence type="ECO:0000256" key="6">
    <source>
        <dbReference type="PROSITE-ProRule" id="PRU01240"/>
    </source>
</evidence>
<dbReference type="CDD" id="cd07477">
    <property type="entry name" value="Peptidases_S8_Subtilisin_subset"/>
    <property type="match status" value="1"/>
</dbReference>
<sequence>MNSHFIRSISICNVFILLSLLFLQTIPEQARATEKSKTYLIGFKDSKRTKRSAIQGTSVQPLSSKIMVATLTESEREELSQDRNVAYIEEDSDTELAEIDLTEKQEIPWGIEHVGAIQAHNKNYLGKNIKIGILDTGISRHEDLKVSGGISYVEGETDYDDTHGHGTAVAGVIAGKDNQLGIVGVAPEAEIYSIKVLDEKGHGKYSSMIQGIEWAIQNDMNIISISAGGSVDSRALHDQIKRANEHGILVIAAAGNRGLGEDTQLFPAQYPETLSVGSIDRDNQRADTSSVGTGLDLMAPGVDILSTSLHKGYELRSGTSLAAPHVAGAAAVIWSKKGKATNVEVRDILAENATPLGEPRYYGKGLVNLEKALEIGSTESLAIQSIESSRNELAISVGQSYPLKIKAKMTDDTTKDITEEATYVSNDEKIATVKPTGLVTATGIGETRLIVKFEDKSIEIPVAVSENVPLTPRGGLDTPENGELIVGTYEMKGWYLDPTGVSQISIMIDGIKVGEATYGDPRPDIQAKYPVYQNGNAGFHFNLDTREMSVGLHTITLAIQNTNGEQTVIEGNTFYIGNKQPVEGLHADVSKLELTAENTHQLVVSTILEDKTLKDVTMLAVYTSSDESIVTVTPTGFVKGTGTGIGTAIVTIRYEGQTLTIPVTIQEKIALIPRWEVESPVDHSTMTGVSLIKGWYLDLAGVSKIEVHVDGKLVGEALYGQPRPDIAQAYPAYQNATSGFLYFLDTAQITEGQHTITVMADNQEGKEQVLAERTVSIERAEPAKSIAANVSKVELTQGNTQQVIISAVLLNDQIRDVTREAKYTLEDSTVASISDHGIITGLQIGQTRLIADYQGQTLTIPISVKAAAGLAQGGVDSPLDNATISGVYPVTGWFIASSGVSNIEVLVDGVVIGEATYGVPRPEIEITDISLPGSNVGFHYSLDTGLLQKGKHVISVRGTAKDGNQTMLGSRTVQVVELLPAIGLHVDIAELQLSQGKTHQLTVKAELEDQSKQDVTKLALYTIEDASVAKVSPDGVVTALAQGKTSLTIKYGNQSIKIPLVITAAEALKAIGEIETPANDAIINGTYTIAGWFLHPSTPSRYQVFLDGKEVGQANSGVARPDIALLHPDYKNTHAGFSYTVDLSDFQAGPHTVSVVVTDSEGKQYPLLEKSFVVGEVAPADSLKHTESGIRVAKSSMQKLQIAATSAGQSPKDVTAQAVYSYENSNVIHVSPLGIVTGLEVGMTKIVVSYGGQTLTIPVVVTETESGPLVAKGQIDIPMDKAEIGGTTTIQGWLLDPDGVAKIEVLVDGQLQGTAVYGGPRPDIFALYPRYENANAGFQYQLDTMRFNEGEHKITVRVTNKKEVESLVFDKEVTIGPVTGITTNLPKIDLEKEKTASLTVVASYRDKSTKDVTGQVTYAIQDPAIAKIDATGVITGLAPGNTVLSVTFAGIVQQVPVHVKGDALMTTGVMDAPGENEQISGSYNITGWFMTSGEVEKIEVLMDGVALGEAKYGLDRPDILRMYPEVPLIKPGFSYLLEVDNLDLGQHQLTVLVTEKDGKQTSMEKKITIVKPIQDKYTYWLQFSDQQGKDNWSYQEMSGDRHADLTWNKEAEEWKSNHDTAIGNTWIRVGSSNPVIKWEAPRSGKIQISGWISKIQVDEGDGVNVRLLKNDEQIWPSTGWQAIEFNDEIGVEIQEELEVEQGDALLFQVDQKENSIGDLLKWTPEITYMSNAVNDNASPQIYLTSPAVGEAVSTVDGEDVVTISGFAMDPNRGDQVNIWYQLDDEDPRELTRFTASEKHQPFLYNLSTHRLKPDVLYSLRVWAVDQKSRRSLSEKVDFTLDMRAQAEKEDIVVVAKWKSPIDGTEISKGEKVSLTWEYGSYGGHSSKIESQELLIYISEGGHVTSTIREKLTGTARSYVFDTSVIEKNARVEARIRSIMPKTPVYVYGGTAKLNFSVLAANQAPVVSNTEFVTLDRGLTGVINYTLNENDVTDKIVSTKLRVGVTPDGNELGEKEEMIPEASQNRQVVSRYSFPLTKDMLHQTIYWTVQAQDNRGAWTPAVNYSVRLEEALPKIVIYTPVAKRVMDLDDTFTLDGTYTQLTSGEMITAKVVPFDPAKKFTTTGTSGQWELNWTGREIGSGTYENIQVTEPIVAYYSGSLTVEDKPDAPSIVNAESETNSLKIYWSPSIGAIDYGIQVDGGGIKKVGDVTNHTITGLQPARVYTIRLWAYTSAGISSYSSSITVETKPAEGNFNGMVENSPMRMYFPVNEAKYMKIVAGINGTYSFTLNNDSGSPANATLSVYKAASLQPHEEIAAGANGRVNPVFVAGKTYYVKIVANDSFYATLLAKPGGEAFTFNQPKEITLQPGQTVEMIMNTTIPGQYRMMTQLKNQTNKYPVVTVLSNGNAITPKETPTPSEINYELGMGSYTIKLTNTESYPVSVSFTVFAPLPGGTLYEYVYDQNNRIKAIKENGVESVTFIHDENGNILKSVKHAVTLPPKGTVLHVDLEKVEVRAGSTRPIKVTATMEDGSTLDVTTQGLYSVVDSRVGFIVKGVVHGMNPGTTEARVYYNGQTKTITITVVP</sequence>
<organism evidence="9 10">
    <name type="scientific">Brevibacillus brevis</name>
    <name type="common">Bacillus brevis</name>
    <dbReference type="NCBI Taxonomy" id="1393"/>
    <lineage>
        <taxon>Bacteria</taxon>
        <taxon>Bacillati</taxon>
        <taxon>Bacillota</taxon>
        <taxon>Bacilli</taxon>
        <taxon>Bacillales</taxon>
        <taxon>Paenibacillaceae</taxon>
        <taxon>Brevibacillus</taxon>
    </lineage>
</organism>
<dbReference type="Pfam" id="PF02368">
    <property type="entry name" value="Big_2"/>
    <property type="match status" value="3"/>
</dbReference>
<dbReference type="InterPro" id="IPR023827">
    <property type="entry name" value="Peptidase_S8_Asp-AS"/>
</dbReference>
<accession>A0A517I8F0</accession>
<evidence type="ECO:0000256" key="7">
    <source>
        <dbReference type="RuleBase" id="RU003355"/>
    </source>
</evidence>
<name>A0A517I8F0_BREBE</name>
<dbReference type="PROSITE" id="PS00138">
    <property type="entry name" value="SUBTILASE_SER"/>
    <property type="match status" value="1"/>
</dbReference>
<dbReference type="InterPro" id="IPR036852">
    <property type="entry name" value="Peptidase_S8/S53_dom_sf"/>
</dbReference>
<dbReference type="InterPro" id="IPR003343">
    <property type="entry name" value="Big_2"/>
</dbReference>
<dbReference type="Gene3D" id="3.30.70.80">
    <property type="entry name" value="Peptidase S8 propeptide/proteinase inhibitor I9"/>
    <property type="match status" value="1"/>
</dbReference>
<dbReference type="SUPFAM" id="SSF52743">
    <property type="entry name" value="Subtilisin-like"/>
    <property type="match status" value="1"/>
</dbReference>
<feature type="active site" description="Charge relay system" evidence="6">
    <location>
        <position position="135"/>
    </location>
</feature>
<dbReference type="GO" id="GO:0046872">
    <property type="term" value="F:metal ion binding"/>
    <property type="evidence" value="ECO:0007669"/>
    <property type="project" value="UniProtKB-KW"/>
</dbReference>
<dbReference type="GO" id="GO:0005615">
    <property type="term" value="C:extracellular space"/>
    <property type="evidence" value="ECO:0007669"/>
    <property type="project" value="TreeGrafter"/>
</dbReference>